<accession>A0ABR4CWP3</accession>
<dbReference type="EMBL" id="JAZHXI010000003">
    <property type="protein sequence ID" value="KAL2073591.1"/>
    <property type="molecule type" value="Genomic_DNA"/>
</dbReference>
<protein>
    <submittedName>
        <fullName evidence="1">Uncharacterized protein</fullName>
    </submittedName>
</protein>
<reference evidence="1 2" key="1">
    <citation type="journal article" date="2024" name="Commun. Biol.">
        <title>Comparative genomic analysis of thermophilic fungi reveals convergent evolutionary adaptations and gene losses.</title>
        <authorList>
            <person name="Steindorff A.S."/>
            <person name="Aguilar-Pontes M.V."/>
            <person name="Robinson A.J."/>
            <person name="Andreopoulos B."/>
            <person name="LaButti K."/>
            <person name="Kuo A."/>
            <person name="Mondo S."/>
            <person name="Riley R."/>
            <person name="Otillar R."/>
            <person name="Haridas S."/>
            <person name="Lipzen A."/>
            <person name="Grimwood J."/>
            <person name="Schmutz J."/>
            <person name="Clum A."/>
            <person name="Reid I.D."/>
            <person name="Moisan M.C."/>
            <person name="Butler G."/>
            <person name="Nguyen T.T.M."/>
            <person name="Dewar K."/>
            <person name="Conant G."/>
            <person name="Drula E."/>
            <person name="Henrissat B."/>
            <person name="Hansel C."/>
            <person name="Singer S."/>
            <person name="Hutchinson M.I."/>
            <person name="de Vries R.P."/>
            <person name="Natvig D.O."/>
            <person name="Powell A.J."/>
            <person name="Tsang A."/>
            <person name="Grigoriev I.V."/>
        </authorList>
    </citation>
    <scope>NUCLEOTIDE SEQUENCE [LARGE SCALE GENOMIC DNA]</scope>
    <source>
        <strain evidence="1 2">CBS 494.80</strain>
    </source>
</reference>
<sequence>MYEISTIFKHLKVYSLLPKSPTTVIKSSFTHPINYGDVTSRATLSCRSPIMAFSRTPSTAAIQYLDVCQNVDNPATTQQTGRLATYPMSSSLDCVPAEPRLKPKSPYAVQIEEVLDEYFIQHRPSNAFDELLFMNVDYDAVQSPTVIQEQSGPGIAEATDSKEASMYDGHSGARRPITGEGDLDEETCLIESSVEAVFDHSSDKGATMAWHDPLEASLHASHPKQCLKNVRYTDTDNARKLPAVVPNQCAYEDLRFIFFRETRDFNSYQELHESYQALVDEAEGHSYSGASKSDLENSTTFVTHSPYTPPATMFDLQYYRIPASYYHTFWHPQRIPIYLHGNVFDGISLMNWIYNWTSYTFKDDSYQMNAVRRFGETVVKIGSALSDIEHAMPAAKARLPRDLYDESGVLWADLENFINDIMSEAEDRLGASKHGGRLEVAFVRRFVHELIAGKKYHRTIEKFLKRTEAWCKEARFHPDFIMLWELWAS</sequence>
<keyword evidence="2" id="KW-1185">Reference proteome</keyword>
<dbReference type="Proteomes" id="UP001595075">
    <property type="component" value="Unassembled WGS sequence"/>
</dbReference>
<evidence type="ECO:0000313" key="1">
    <source>
        <dbReference type="EMBL" id="KAL2073591.1"/>
    </source>
</evidence>
<name>A0ABR4CWP3_9HELO</name>
<evidence type="ECO:0000313" key="2">
    <source>
        <dbReference type="Proteomes" id="UP001595075"/>
    </source>
</evidence>
<comment type="caution">
    <text evidence="1">The sequence shown here is derived from an EMBL/GenBank/DDBJ whole genome shotgun (WGS) entry which is preliminary data.</text>
</comment>
<gene>
    <name evidence="1" type="ORF">VTL71DRAFT_10917</name>
</gene>
<proteinExistence type="predicted"/>
<organism evidence="1 2">
    <name type="scientific">Oculimacula yallundae</name>
    <dbReference type="NCBI Taxonomy" id="86028"/>
    <lineage>
        <taxon>Eukaryota</taxon>
        <taxon>Fungi</taxon>
        <taxon>Dikarya</taxon>
        <taxon>Ascomycota</taxon>
        <taxon>Pezizomycotina</taxon>
        <taxon>Leotiomycetes</taxon>
        <taxon>Helotiales</taxon>
        <taxon>Ploettnerulaceae</taxon>
        <taxon>Oculimacula</taxon>
    </lineage>
</organism>